<reference evidence="2" key="1">
    <citation type="journal article" date="2021" name="Syst. Appl. Microbiol.">
        <title>Roseomonas hellenica sp. nov., isolated from roots of wild-growing Alkanna tinctoria.</title>
        <authorList>
            <person name="Rat A."/>
            <person name="Naranjo H.D."/>
            <person name="Lebbe L."/>
            <person name="Cnockaert M."/>
            <person name="Krigas N."/>
            <person name="Grigoriadou K."/>
            <person name="Maloupa E."/>
            <person name="Willems A."/>
        </authorList>
    </citation>
    <scope>NUCLEOTIDE SEQUENCE [LARGE SCALE GENOMIC DNA]</scope>
    <source>
        <strain evidence="2">LMG 31523</strain>
    </source>
</reference>
<dbReference type="Proteomes" id="UP001196870">
    <property type="component" value="Unassembled WGS sequence"/>
</dbReference>
<proteinExistence type="predicted"/>
<comment type="caution">
    <text evidence="1">The sequence shown here is derived from an EMBL/GenBank/DDBJ whole genome shotgun (WGS) entry which is preliminary data.</text>
</comment>
<evidence type="ECO:0000313" key="2">
    <source>
        <dbReference type="Proteomes" id="UP001196870"/>
    </source>
</evidence>
<dbReference type="SUPFAM" id="SSF52540">
    <property type="entry name" value="P-loop containing nucleoside triphosphate hydrolases"/>
    <property type="match status" value="1"/>
</dbReference>
<gene>
    <name evidence="1" type="ORF">GXW71_08810</name>
</gene>
<protein>
    <submittedName>
        <fullName evidence="1">Damage-inducible protein</fullName>
    </submittedName>
</protein>
<dbReference type="PIRSF" id="PIRSF034285">
    <property type="entry name" value="UCP034285"/>
    <property type="match status" value="1"/>
</dbReference>
<organism evidence="1 2">
    <name type="scientific">Plastoroseomonas hellenica</name>
    <dbReference type="NCBI Taxonomy" id="2687306"/>
    <lineage>
        <taxon>Bacteria</taxon>
        <taxon>Pseudomonadati</taxon>
        <taxon>Pseudomonadota</taxon>
        <taxon>Alphaproteobacteria</taxon>
        <taxon>Acetobacterales</taxon>
        <taxon>Acetobacteraceae</taxon>
        <taxon>Plastoroseomonas</taxon>
    </lineage>
</organism>
<dbReference type="InterPro" id="IPR027417">
    <property type="entry name" value="P-loop_NTPase"/>
</dbReference>
<dbReference type="RefSeq" id="WP_211852114.1">
    <property type="nucleotide sequence ID" value="NZ_JAAGBB010000008.1"/>
</dbReference>
<keyword evidence="2" id="KW-1185">Reference proteome</keyword>
<accession>A0ABS5EVY4</accession>
<dbReference type="EMBL" id="JAAGBB010000008">
    <property type="protein sequence ID" value="MBR0664453.1"/>
    <property type="molecule type" value="Genomic_DNA"/>
</dbReference>
<evidence type="ECO:0000313" key="1">
    <source>
        <dbReference type="EMBL" id="MBR0664453.1"/>
    </source>
</evidence>
<dbReference type="InterPro" id="IPR017026">
    <property type="entry name" value="ImuA"/>
</dbReference>
<sequence>MQLEPKVRPTPAIDDLRAQIRRIEGSRRRAKAVLPFGVPEVDARLPDGGLARGALHEVAGGGNAAVDGAAAALFAAGVAARTRGKVLWCITRPDLFAPALAQAGLGPDRVIYVEAGDDQAVLACLEEGLRHGGLGTAVGEVGRMSMTASRRLQLAAEGTGTIGIALRRWRRQTEAADFGQPTAAVTRWRVSVMPSEPLPVPGVGRHRWLVELIRCRAGDSADFTLEACDASGRLALPADMADGSHQKAGRRRGASA</sequence>
<name>A0ABS5EVY4_9PROT</name>
<dbReference type="Gene3D" id="3.40.50.300">
    <property type="entry name" value="P-loop containing nucleotide triphosphate hydrolases"/>
    <property type="match status" value="1"/>
</dbReference>